<sequence>MFVKGISFGFMARNGYYRSPEGRREIENICALGVNWVALIATVMQDTWYSTKMYHDFAFSPSDEELAETVKTFKAHGIKVMLKPMIECHDSIWRGNISFPEKQMMIQGIETDYWGEWFRNYSDCMAHYARFAEDHGIELFCAGCELMGCEPREEHWPGVIERIRSIYHGPVTYNANQYFPGSPFVRKWFSLLDLLGVSFYTGTPRPNPTPDEIAADLRPNVDALAEVARETGVPLFFAECGARSVEKGTEQPWMYSNSGAYDGMAQANYLEGVVKAFTPRPWWHGLMWWKWDEQQKRPHYVQPGGDTGFTIHGKPAAEVMRRWCAEGGDR</sequence>
<dbReference type="InterPro" id="IPR055151">
    <property type="entry name" value="GH113"/>
</dbReference>
<evidence type="ECO:0008006" key="3">
    <source>
        <dbReference type="Google" id="ProtNLM"/>
    </source>
</evidence>
<organism evidence="1 2">
    <name type="scientific">Victivallis lenta</name>
    <dbReference type="NCBI Taxonomy" id="2606640"/>
    <lineage>
        <taxon>Bacteria</taxon>
        <taxon>Pseudomonadati</taxon>
        <taxon>Lentisphaerota</taxon>
        <taxon>Lentisphaeria</taxon>
        <taxon>Victivallales</taxon>
        <taxon>Victivallaceae</taxon>
        <taxon>Victivallis</taxon>
    </lineage>
</organism>
<protein>
    <recommendedName>
        <fullName evidence="3">Cellulase (Glycosyl hydrolase family 5)</fullName>
    </recommendedName>
</protein>
<dbReference type="Gene3D" id="3.20.20.80">
    <property type="entry name" value="Glycosidases"/>
    <property type="match status" value="1"/>
</dbReference>
<evidence type="ECO:0000313" key="2">
    <source>
        <dbReference type="Proteomes" id="UP000435649"/>
    </source>
</evidence>
<proteinExistence type="predicted"/>
<dbReference type="Pfam" id="PF22612">
    <property type="entry name" value="GH113"/>
    <property type="match status" value="1"/>
</dbReference>
<dbReference type="SUPFAM" id="SSF51445">
    <property type="entry name" value="(Trans)glycosidases"/>
    <property type="match status" value="1"/>
</dbReference>
<accession>A0A844G2H4</accession>
<gene>
    <name evidence="1" type="ORF">FYJ85_12865</name>
</gene>
<dbReference type="AlphaFoldDB" id="A0A844G2H4"/>
<dbReference type="Proteomes" id="UP000435649">
    <property type="component" value="Unassembled WGS sequence"/>
</dbReference>
<comment type="caution">
    <text evidence="1">The sequence shown here is derived from an EMBL/GenBank/DDBJ whole genome shotgun (WGS) entry which is preliminary data.</text>
</comment>
<dbReference type="InterPro" id="IPR017853">
    <property type="entry name" value="GH"/>
</dbReference>
<keyword evidence="2" id="KW-1185">Reference proteome</keyword>
<evidence type="ECO:0000313" key="1">
    <source>
        <dbReference type="EMBL" id="MST97930.1"/>
    </source>
</evidence>
<dbReference type="RefSeq" id="WP_154419046.1">
    <property type="nucleotide sequence ID" value="NZ_VUNS01000014.1"/>
</dbReference>
<reference evidence="1 2" key="1">
    <citation type="submission" date="2019-08" db="EMBL/GenBank/DDBJ databases">
        <title>In-depth cultivation of the pig gut microbiome towards novel bacterial diversity and tailored functional studies.</title>
        <authorList>
            <person name="Wylensek D."/>
            <person name="Hitch T.C.A."/>
            <person name="Clavel T."/>
        </authorList>
    </citation>
    <scope>NUCLEOTIDE SEQUENCE [LARGE SCALE GENOMIC DNA]</scope>
    <source>
        <strain evidence="1 2">BBE-744-WT-12</strain>
    </source>
</reference>
<dbReference type="CDD" id="cd19608">
    <property type="entry name" value="GH113_mannanase-like"/>
    <property type="match status" value="1"/>
</dbReference>
<dbReference type="EMBL" id="VUNS01000014">
    <property type="protein sequence ID" value="MST97930.1"/>
    <property type="molecule type" value="Genomic_DNA"/>
</dbReference>
<name>A0A844G2H4_9BACT</name>